<feature type="region of interest" description="Disordered" evidence="1">
    <location>
        <begin position="239"/>
        <end position="259"/>
    </location>
</feature>
<evidence type="ECO:0000313" key="3">
    <source>
        <dbReference type="Proteomes" id="UP000593567"/>
    </source>
</evidence>
<feature type="compositionally biased region" description="Polar residues" evidence="1">
    <location>
        <begin position="302"/>
        <end position="330"/>
    </location>
</feature>
<keyword evidence="3" id="KW-1185">Reference proteome</keyword>
<feature type="compositionally biased region" description="Polar residues" evidence="1">
    <location>
        <begin position="207"/>
        <end position="219"/>
    </location>
</feature>
<accession>A0A7J7J1C1</accession>
<dbReference type="Proteomes" id="UP000593567">
    <property type="component" value="Unassembled WGS sequence"/>
</dbReference>
<protein>
    <submittedName>
        <fullName evidence="2">Uncharacterized protein</fullName>
    </submittedName>
</protein>
<evidence type="ECO:0000256" key="1">
    <source>
        <dbReference type="SAM" id="MobiDB-lite"/>
    </source>
</evidence>
<feature type="compositionally biased region" description="Basic and acidic residues" evidence="1">
    <location>
        <begin position="23"/>
        <end position="32"/>
    </location>
</feature>
<evidence type="ECO:0000313" key="2">
    <source>
        <dbReference type="EMBL" id="KAF6019969.1"/>
    </source>
</evidence>
<feature type="compositionally biased region" description="Basic and acidic residues" evidence="1">
    <location>
        <begin position="157"/>
        <end position="167"/>
    </location>
</feature>
<sequence length="403" mass="43841">MASSNPQGASVATSLDDYDKLFDAHNSFEEQQRSASSHRLPIGNEGYEAPVPYDRTPQQLDVTEHHSAIYYPHPHQTLKSSGKRLRRKRKDRDSAYKKKKGVRPSQLFQPSLQEVAEQRSLCSTTSTSSSSDYGLWFSPQSASDPDHHLSLSSDNPDEAKPVQEKLQDGALTHSGDKAGDTDALLHSYNNKGLSDHFSDASTPPGGETNSKEQTTSQLSEEPDSADGLYLVMPQNIGAAKLPSNQTAPGNLPSPADNRVQFHLGGEASRCDISEQVPATVPLQPEPEVVGETQVKFILGGESTDNFEQKNPMSSSSALTQADQKSRSQSVGEAPTPSERPPHIPVTRSHSYHPGDELSYRRCRGSDVELADLPNKMAANVTSPEEAAVLNKHDLDDLASEYTV</sequence>
<organism evidence="2 3">
    <name type="scientific">Bugula neritina</name>
    <name type="common">Brown bryozoan</name>
    <name type="synonym">Sertularia neritina</name>
    <dbReference type="NCBI Taxonomy" id="10212"/>
    <lineage>
        <taxon>Eukaryota</taxon>
        <taxon>Metazoa</taxon>
        <taxon>Spiralia</taxon>
        <taxon>Lophotrochozoa</taxon>
        <taxon>Bryozoa</taxon>
        <taxon>Gymnolaemata</taxon>
        <taxon>Cheilostomatida</taxon>
        <taxon>Flustrina</taxon>
        <taxon>Buguloidea</taxon>
        <taxon>Bugulidae</taxon>
        <taxon>Bugula</taxon>
    </lineage>
</organism>
<feature type="region of interest" description="Disordered" evidence="1">
    <location>
        <begin position="23"/>
        <end position="223"/>
    </location>
</feature>
<reference evidence="2" key="1">
    <citation type="submission" date="2020-06" db="EMBL/GenBank/DDBJ databases">
        <title>Draft genome of Bugula neritina, a colonial animal packing powerful symbionts and potential medicines.</title>
        <authorList>
            <person name="Rayko M."/>
        </authorList>
    </citation>
    <scope>NUCLEOTIDE SEQUENCE [LARGE SCALE GENOMIC DNA]</scope>
    <source>
        <strain evidence="2">Kwan_BN1</strain>
    </source>
</reference>
<gene>
    <name evidence="2" type="ORF">EB796_021711</name>
</gene>
<feature type="region of interest" description="Disordered" evidence="1">
    <location>
        <begin position="302"/>
        <end position="358"/>
    </location>
</feature>
<name>A0A7J7J1C1_BUGNE</name>
<dbReference type="EMBL" id="VXIV02003202">
    <property type="protein sequence ID" value="KAF6019969.1"/>
    <property type="molecule type" value="Genomic_DNA"/>
</dbReference>
<feature type="compositionally biased region" description="Basic residues" evidence="1">
    <location>
        <begin position="81"/>
        <end position="90"/>
    </location>
</feature>
<comment type="caution">
    <text evidence="2">The sequence shown here is derived from an EMBL/GenBank/DDBJ whole genome shotgun (WGS) entry which is preliminary data.</text>
</comment>
<proteinExistence type="predicted"/>
<dbReference type="AlphaFoldDB" id="A0A7J7J1C1"/>